<gene>
    <name evidence="1" type="ORF">S01H4_25732</name>
</gene>
<dbReference type="Pfam" id="PF06277">
    <property type="entry name" value="EutA"/>
    <property type="match status" value="1"/>
</dbReference>
<dbReference type="InterPro" id="IPR009377">
    <property type="entry name" value="EutA"/>
</dbReference>
<reference evidence="1" key="1">
    <citation type="journal article" date="2014" name="Front. Microbiol.">
        <title>High frequency of phylogenetically diverse reductive dehalogenase-homologous genes in deep subseafloor sedimentary metagenomes.</title>
        <authorList>
            <person name="Kawai M."/>
            <person name="Futagami T."/>
            <person name="Toyoda A."/>
            <person name="Takaki Y."/>
            <person name="Nishi S."/>
            <person name="Hori S."/>
            <person name="Arai W."/>
            <person name="Tsubouchi T."/>
            <person name="Morono Y."/>
            <person name="Uchiyama I."/>
            <person name="Ito T."/>
            <person name="Fujiyama A."/>
            <person name="Inagaki F."/>
            <person name="Takami H."/>
        </authorList>
    </citation>
    <scope>NUCLEOTIDE SEQUENCE</scope>
    <source>
        <strain evidence="1">Expedition CK06-06</strain>
    </source>
</reference>
<protein>
    <submittedName>
        <fullName evidence="1">Uncharacterized protein</fullName>
    </submittedName>
</protein>
<name>X1A9Q5_9ZZZZ</name>
<sequence length="101" mass="11053">MILSFVDAVRPSYENLMEFSKGVVAALPNTVSMNQPIMMCFDTDIGNSVGNIMRRETGITNEILSIDEISLNEGDFVDIGAPIIEEVVVPVVVKTLVFDSE</sequence>
<dbReference type="EMBL" id="BART01012286">
    <property type="protein sequence ID" value="GAG79150.1"/>
    <property type="molecule type" value="Genomic_DNA"/>
</dbReference>
<evidence type="ECO:0000313" key="1">
    <source>
        <dbReference type="EMBL" id="GAG79150.1"/>
    </source>
</evidence>
<accession>X1A9Q5</accession>
<dbReference type="AlphaFoldDB" id="X1A9Q5"/>
<proteinExistence type="predicted"/>
<organism evidence="1">
    <name type="scientific">marine sediment metagenome</name>
    <dbReference type="NCBI Taxonomy" id="412755"/>
    <lineage>
        <taxon>unclassified sequences</taxon>
        <taxon>metagenomes</taxon>
        <taxon>ecological metagenomes</taxon>
    </lineage>
</organism>
<comment type="caution">
    <text evidence="1">The sequence shown here is derived from an EMBL/GenBank/DDBJ whole genome shotgun (WGS) entry which is preliminary data.</text>
</comment>